<organism evidence="1 2">
    <name type="scientific">Mucuna pruriens</name>
    <name type="common">Velvet bean</name>
    <name type="synonym">Dolichos pruriens</name>
    <dbReference type="NCBI Taxonomy" id="157652"/>
    <lineage>
        <taxon>Eukaryota</taxon>
        <taxon>Viridiplantae</taxon>
        <taxon>Streptophyta</taxon>
        <taxon>Embryophyta</taxon>
        <taxon>Tracheophyta</taxon>
        <taxon>Spermatophyta</taxon>
        <taxon>Magnoliopsida</taxon>
        <taxon>eudicotyledons</taxon>
        <taxon>Gunneridae</taxon>
        <taxon>Pentapetalae</taxon>
        <taxon>rosids</taxon>
        <taxon>fabids</taxon>
        <taxon>Fabales</taxon>
        <taxon>Fabaceae</taxon>
        <taxon>Papilionoideae</taxon>
        <taxon>50 kb inversion clade</taxon>
        <taxon>NPAAA clade</taxon>
        <taxon>indigoferoid/millettioid clade</taxon>
        <taxon>Phaseoleae</taxon>
        <taxon>Mucuna</taxon>
    </lineage>
</organism>
<dbReference type="Proteomes" id="UP000257109">
    <property type="component" value="Unassembled WGS sequence"/>
</dbReference>
<name>A0A371E1F8_MUCPR</name>
<gene>
    <name evidence="1" type="ORF">CR513_62032</name>
</gene>
<accession>A0A371E1F8</accession>
<keyword evidence="2" id="KW-1185">Reference proteome</keyword>
<sequence>MAQFLDVAAALHSMFMVLKSGQFIDSLCTNSPTTMEELRMRATIYIQMEEMAEFRDSVLLGTTQHQETQTFWLKQWGKGTKRGADSRTKISAYNANKTKYYRYQRNYGHITEGFLTFGDMIEELIQLIPTTQHENKANTLLGGNERQEGTQPLSVIGHLGGNRHPNAKAPRDSEQENGTCTINNVHIALDRVARQLPPNHLHRPRLGRI</sequence>
<dbReference type="AlphaFoldDB" id="A0A371E1F8"/>
<dbReference type="EMBL" id="QJKJ01017309">
    <property type="protein sequence ID" value="RDX58634.1"/>
    <property type="molecule type" value="Genomic_DNA"/>
</dbReference>
<comment type="caution">
    <text evidence="1">The sequence shown here is derived from an EMBL/GenBank/DDBJ whole genome shotgun (WGS) entry which is preliminary data.</text>
</comment>
<evidence type="ECO:0000313" key="2">
    <source>
        <dbReference type="Proteomes" id="UP000257109"/>
    </source>
</evidence>
<reference evidence="1" key="1">
    <citation type="submission" date="2018-05" db="EMBL/GenBank/DDBJ databases">
        <title>Draft genome of Mucuna pruriens seed.</title>
        <authorList>
            <person name="Nnadi N.E."/>
            <person name="Vos R."/>
            <person name="Hasami M.H."/>
            <person name="Devisetty U.K."/>
            <person name="Aguiy J.C."/>
        </authorList>
    </citation>
    <scope>NUCLEOTIDE SEQUENCE [LARGE SCALE GENOMIC DNA]</scope>
    <source>
        <strain evidence="1">JCA_2017</strain>
    </source>
</reference>
<feature type="non-terminal residue" evidence="1">
    <location>
        <position position="1"/>
    </location>
</feature>
<evidence type="ECO:0008006" key="3">
    <source>
        <dbReference type="Google" id="ProtNLM"/>
    </source>
</evidence>
<protein>
    <recommendedName>
        <fullName evidence="3">Retrotransposon gag domain-containing protein</fullName>
    </recommendedName>
</protein>
<evidence type="ECO:0000313" key="1">
    <source>
        <dbReference type="EMBL" id="RDX58634.1"/>
    </source>
</evidence>
<proteinExistence type="predicted"/>
<dbReference type="OrthoDB" id="1426925at2759"/>